<accession>A0A4D5XFB2</accession>
<sequence length="110" mass="12928">MTDREKLVNMVNDDSMSHVTNAYEHKDMYWGGSFIWYLILFFFIFIIILLIIISIEPTCVFGDKDKKDKHDEEDSCNWGWALLYAFFVTIILLVLIFVLYAISGYTTSSY</sequence>
<proteinExistence type="predicted"/>
<reference evidence="2" key="1">
    <citation type="journal article" date="2019" name="MBio">
        <title>Virus Genomes from Deep Sea Sediments Expand the Ocean Megavirome and Support Independent Origins of Viral Gigantism.</title>
        <authorList>
            <person name="Backstrom D."/>
            <person name="Yutin N."/>
            <person name="Jorgensen S.L."/>
            <person name="Dharamshi J."/>
            <person name="Homa F."/>
            <person name="Zaremba-Niedwiedzka K."/>
            <person name="Spang A."/>
            <person name="Wolf Y.I."/>
            <person name="Koonin E.V."/>
            <person name="Ettema T.J."/>
        </authorList>
    </citation>
    <scope>NUCLEOTIDE SEQUENCE</scope>
</reference>
<keyword evidence="1" id="KW-0472">Membrane</keyword>
<evidence type="ECO:0000256" key="1">
    <source>
        <dbReference type="SAM" id="Phobius"/>
    </source>
</evidence>
<protein>
    <submittedName>
        <fullName evidence="2">Membrane protein</fullName>
    </submittedName>
</protein>
<feature type="transmembrane region" description="Helical" evidence="1">
    <location>
        <begin position="34"/>
        <end position="55"/>
    </location>
</feature>
<keyword evidence="1" id="KW-1133">Transmembrane helix</keyword>
<organism evidence="2">
    <name type="scientific">Pithovirus LCPAC102</name>
    <dbReference type="NCBI Taxonomy" id="2506587"/>
    <lineage>
        <taxon>Viruses</taxon>
        <taxon>Pithoviruses</taxon>
    </lineage>
</organism>
<gene>
    <name evidence="2" type="ORF">LCPAC102_01880</name>
</gene>
<name>A0A4D5XFB2_9VIRU</name>
<feature type="transmembrane region" description="Helical" evidence="1">
    <location>
        <begin position="76"/>
        <end position="102"/>
    </location>
</feature>
<dbReference type="EMBL" id="MK500472">
    <property type="protein sequence ID" value="QBK90275.1"/>
    <property type="molecule type" value="Genomic_DNA"/>
</dbReference>
<keyword evidence="1" id="KW-0812">Transmembrane</keyword>
<evidence type="ECO:0000313" key="2">
    <source>
        <dbReference type="EMBL" id="QBK90275.1"/>
    </source>
</evidence>